<accession>A0AAV5TZE8</accession>
<organism evidence="3 4">
    <name type="scientific">Pristionchus entomophagus</name>
    <dbReference type="NCBI Taxonomy" id="358040"/>
    <lineage>
        <taxon>Eukaryota</taxon>
        <taxon>Metazoa</taxon>
        <taxon>Ecdysozoa</taxon>
        <taxon>Nematoda</taxon>
        <taxon>Chromadorea</taxon>
        <taxon>Rhabditida</taxon>
        <taxon>Rhabditina</taxon>
        <taxon>Diplogasteromorpha</taxon>
        <taxon>Diplogasteroidea</taxon>
        <taxon>Neodiplogasteridae</taxon>
        <taxon>Pristionchus</taxon>
    </lineage>
</organism>
<feature type="domain" description="DUF7778" evidence="2">
    <location>
        <begin position="15"/>
        <end position="136"/>
    </location>
</feature>
<reference evidence="3" key="1">
    <citation type="submission" date="2023-10" db="EMBL/GenBank/DDBJ databases">
        <title>Genome assembly of Pristionchus species.</title>
        <authorList>
            <person name="Yoshida K."/>
            <person name="Sommer R.J."/>
        </authorList>
    </citation>
    <scope>NUCLEOTIDE SEQUENCE</scope>
    <source>
        <strain evidence="3">RS0144</strain>
    </source>
</reference>
<evidence type="ECO:0000259" key="2">
    <source>
        <dbReference type="Pfam" id="PF24998"/>
    </source>
</evidence>
<sequence>MYRMANFFISKSLDKAEKMPNHRKWKVSEADKCVEGPILLYIRAKGWFFDRVCQPAIRHCVLTKRGFLLIYMRDEKGFVLDVRSAFEIKSVSDNVSVMRTKYRRCRIKIRYTFGTVNIILTNGKIDLWRDHLLNATNAPQTGAITKRFALPRPDPDYAVATTPLCRASTPYPSMYGPLDNVEISPSLVALKSFSSPNSDIQVSTKTPNWAKVKEPSREPSETSVLTAVDISTCDDDFQWMSSGLSPIDEESHVAETSMSGLFNHNSIRESTIPVGWLRRQLEHKLDADRRRTIAVAPPTVPEASTMTTPTEEELMPILARSVELPQLPLAQTAVHKAVKSKRHVKFSKKGSSPVKASAKSVPSDSSSCENTRFNSFQFWRSSMFESDV</sequence>
<dbReference type="PANTHER" id="PTHR36947:SF1">
    <property type="entry name" value="PH DOMAIN-CONTAINING PROTEIN"/>
    <property type="match status" value="1"/>
</dbReference>
<evidence type="ECO:0000256" key="1">
    <source>
        <dbReference type="SAM" id="MobiDB-lite"/>
    </source>
</evidence>
<dbReference type="InterPro" id="IPR056680">
    <property type="entry name" value="DUF7778"/>
</dbReference>
<feature type="region of interest" description="Disordered" evidence="1">
    <location>
        <begin position="344"/>
        <end position="367"/>
    </location>
</feature>
<dbReference type="EMBL" id="BTSX01000005">
    <property type="protein sequence ID" value="GMS99899.1"/>
    <property type="molecule type" value="Genomic_DNA"/>
</dbReference>
<gene>
    <name evidence="3" type="ORF">PENTCL1PPCAC_22074</name>
</gene>
<protein>
    <recommendedName>
        <fullName evidence="2">DUF7778 domain-containing protein</fullName>
    </recommendedName>
</protein>
<name>A0AAV5TZE8_9BILA</name>
<comment type="caution">
    <text evidence="3">The sequence shown here is derived from an EMBL/GenBank/DDBJ whole genome shotgun (WGS) entry which is preliminary data.</text>
</comment>
<dbReference type="Proteomes" id="UP001432027">
    <property type="component" value="Unassembled WGS sequence"/>
</dbReference>
<proteinExistence type="predicted"/>
<dbReference type="AlphaFoldDB" id="A0AAV5TZE8"/>
<dbReference type="PANTHER" id="PTHR36947">
    <property type="entry name" value="PROTEIN CBG04364"/>
    <property type="match status" value="1"/>
</dbReference>
<feature type="compositionally biased region" description="Low complexity" evidence="1">
    <location>
        <begin position="354"/>
        <end position="367"/>
    </location>
</feature>
<evidence type="ECO:0000313" key="3">
    <source>
        <dbReference type="EMBL" id="GMS99899.1"/>
    </source>
</evidence>
<evidence type="ECO:0000313" key="4">
    <source>
        <dbReference type="Proteomes" id="UP001432027"/>
    </source>
</evidence>
<keyword evidence="4" id="KW-1185">Reference proteome</keyword>
<dbReference type="Pfam" id="PF24998">
    <property type="entry name" value="DUF7778"/>
    <property type="match status" value="1"/>
</dbReference>